<keyword evidence="2" id="KW-1015">Disulfide bond</keyword>
<dbReference type="SMART" id="SM00409">
    <property type="entry name" value="IG"/>
    <property type="match status" value="2"/>
</dbReference>
<dbReference type="GO" id="GO:0004888">
    <property type="term" value="F:transmembrane signaling receptor activity"/>
    <property type="evidence" value="ECO:0007669"/>
    <property type="project" value="TreeGrafter"/>
</dbReference>
<dbReference type="EMBL" id="JBCEZU010000575">
    <property type="protein sequence ID" value="KAK9516186.1"/>
    <property type="molecule type" value="Genomic_DNA"/>
</dbReference>
<evidence type="ECO:0000256" key="3">
    <source>
        <dbReference type="ARBA" id="ARBA00023319"/>
    </source>
</evidence>
<feature type="transmembrane region" description="Helical" evidence="4">
    <location>
        <begin position="206"/>
        <end position="230"/>
    </location>
</feature>
<keyword evidence="4" id="KW-0812">Transmembrane</keyword>
<organism evidence="7 8">
    <name type="scientific">Zoarces viviparus</name>
    <name type="common">Viviparous eelpout</name>
    <name type="synonym">Blennius viviparus</name>
    <dbReference type="NCBI Taxonomy" id="48416"/>
    <lineage>
        <taxon>Eukaryota</taxon>
        <taxon>Metazoa</taxon>
        <taxon>Chordata</taxon>
        <taxon>Craniata</taxon>
        <taxon>Vertebrata</taxon>
        <taxon>Euteleostomi</taxon>
        <taxon>Actinopterygii</taxon>
        <taxon>Neopterygii</taxon>
        <taxon>Teleostei</taxon>
        <taxon>Neoteleostei</taxon>
        <taxon>Acanthomorphata</taxon>
        <taxon>Eupercaria</taxon>
        <taxon>Perciformes</taxon>
        <taxon>Cottioidei</taxon>
        <taxon>Zoarcales</taxon>
        <taxon>Zoarcidae</taxon>
        <taxon>Zoarcinae</taxon>
        <taxon>Zoarces</taxon>
    </lineage>
</organism>
<dbReference type="Pfam" id="PF00047">
    <property type="entry name" value="ig"/>
    <property type="match status" value="1"/>
</dbReference>
<dbReference type="GO" id="GO:0006955">
    <property type="term" value="P:immune response"/>
    <property type="evidence" value="ECO:0007669"/>
    <property type="project" value="TreeGrafter"/>
</dbReference>
<feature type="chain" id="PRO_5043407630" description="Immunoglobulin domain-containing protein" evidence="5">
    <location>
        <begin position="24"/>
        <end position="263"/>
    </location>
</feature>
<keyword evidence="1 5" id="KW-0732">Signal</keyword>
<protein>
    <recommendedName>
        <fullName evidence="6">Immunoglobulin domain-containing protein</fullName>
    </recommendedName>
</protein>
<evidence type="ECO:0000256" key="5">
    <source>
        <dbReference type="SAM" id="SignalP"/>
    </source>
</evidence>
<dbReference type="InterPro" id="IPR013783">
    <property type="entry name" value="Ig-like_fold"/>
</dbReference>
<dbReference type="InterPro" id="IPR003599">
    <property type="entry name" value="Ig_sub"/>
</dbReference>
<keyword evidence="8" id="KW-1185">Reference proteome</keyword>
<evidence type="ECO:0000259" key="6">
    <source>
        <dbReference type="SMART" id="SM00409"/>
    </source>
</evidence>
<dbReference type="InterPro" id="IPR050488">
    <property type="entry name" value="Ig_Fc_receptor"/>
</dbReference>
<dbReference type="AlphaFoldDB" id="A0AAW1E0M2"/>
<accession>A0AAW1E0M2</accession>
<dbReference type="GO" id="GO:0007166">
    <property type="term" value="P:cell surface receptor signaling pathway"/>
    <property type="evidence" value="ECO:0007669"/>
    <property type="project" value="TreeGrafter"/>
</dbReference>
<evidence type="ECO:0000313" key="7">
    <source>
        <dbReference type="EMBL" id="KAK9516186.1"/>
    </source>
</evidence>
<evidence type="ECO:0000256" key="2">
    <source>
        <dbReference type="ARBA" id="ARBA00023157"/>
    </source>
</evidence>
<gene>
    <name evidence="7" type="ORF">VZT92_024133</name>
</gene>
<dbReference type="Proteomes" id="UP001488805">
    <property type="component" value="Unassembled WGS sequence"/>
</dbReference>
<feature type="domain" description="Immunoglobulin" evidence="6">
    <location>
        <begin position="122"/>
        <end position="195"/>
    </location>
</feature>
<evidence type="ECO:0000313" key="8">
    <source>
        <dbReference type="Proteomes" id="UP001488805"/>
    </source>
</evidence>
<evidence type="ECO:0000256" key="4">
    <source>
        <dbReference type="SAM" id="Phobius"/>
    </source>
</evidence>
<feature type="domain" description="Immunoglobulin" evidence="6">
    <location>
        <begin position="30"/>
        <end position="114"/>
    </location>
</feature>
<dbReference type="SUPFAM" id="SSF48726">
    <property type="entry name" value="Immunoglobulin"/>
    <property type="match status" value="2"/>
</dbReference>
<keyword evidence="3" id="KW-0393">Immunoglobulin domain</keyword>
<feature type="signal peptide" evidence="5">
    <location>
        <begin position="1"/>
        <end position="23"/>
    </location>
</feature>
<keyword evidence="4" id="KW-1133">Transmembrane helix</keyword>
<proteinExistence type="predicted"/>
<reference evidence="7 8" key="1">
    <citation type="journal article" date="2024" name="Genome Biol. Evol.">
        <title>Chromosome-level genome assembly of the viviparous eelpout Zoarces viviparus.</title>
        <authorList>
            <person name="Fuhrmann N."/>
            <person name="Brasseur M.V."/>
            <person name="Bakowski C.E."/>
            <person name="Podsiadlowski L."/>
            <person name="Prost S."/>
            <person name="Krehenwinkel H."/>
            <person name="Mayer C."/>
        </authorList>
    </citation>
    <scope>NUCLEOTIDE SEQUENCE [LARGE SCALE GENOMIC DNA]</scope>
    <source>
        <strain evidence="7">NO-MEL_2022_Ind0_liver</strain>
    </source>
</reference>
<dbReference type="PANTHER" id="PTHR11481">
    <property type="entry name" value="IMMUNOGLOBULIN FC RECEPTOR"/>
    <property type="match status" value="1"/>
</dbReference>
<name>A0AAW1E0M2_ZOAVI</name>
<dbReference type="InterPro" id="IPR013151">
    <property type="entry name" value="Immunoglobulin_dom"/>
</dbReference>
<dbReference type="Gene3D" id="2.60.40.10">
    <property type="entry name" value="Immunoglobulins"/>
    <property type="match status" value="2"/>
</dbReference>
<dbReference type="GO" id="GO:0009897">
    <property type="term" value="C:external side of plasma membrane"/>
    <property type="evidence" value="ECO:0007669"/>
    <property type="project" value="TreeGrafter"/>
</dbReference>
<comment type="caution">
    <text evidence="7">The sequence shown here is derived from an EMBL/GenBank/DDBJ whole genome shotgun (WGS) entry which is preliminary data.</text>
</comment>
<keyword evidence="4" id="KW-0472">Membrane</keyword>
<dbReference type="InterPro" id="IPR036179">
    <property type="entry name" value="Ig-like_dom_sf"/>
</dbReference>
<dbReference type="PANTHER" id="PTHR11481:SF64">
    <property type="entry name" value="FC RECEPTOR-LIKE PROTEIN 4"/>
    <property type="match status" value="1"/>
</dbReference>
<sequence>MKASSVSLVLGLAALLFEPTVSAVFLSVSPNRQLFLRRDAVSLSCVDGGQTVDGWAVKRTAGGQTQTCDGGQQDFGGFNGSSCIIPHLFPSDSGVYWCETGAAQRSVQVNISVSGHSVFLEFPKLPVIAGSDVTLRCKTRESSSQLVYFFSKGSFIGLGLAGEFTISDVQRSDEGLYWCSTGLFSTSSETWMSVVDPPPPPPPPTLSVVGLICPLVVVVCLYCMSTVLMVSIYCSRKRGNEPAVETEHGVEGGQRGYVTEHDF</sequence>
<evidence type="ECO:0000256" key="1">
    <source>
        <dbReference type="ARBA" id="ARBA00022729"/>
    </source>
</evidence>